<evidence type="ECO:0000313" key="3">
    <source>
        <dbReference type="Proteomes" id="UP001153269"/>
    </source>
</evidence>
<feature type="region of interest" description="Disordered" evidence="1">
    <location>
        <begin position="1"/>
        <end position="70"/>
    </location>
</feature>
<dbReference type="AlphaFoldDB" id="A0A9N7UIG3"/>
<gene>
    <name evidence="2" type="ORF">PLEPLA_LOCUS19058</name>
</gene>
<proteinExistence type="predicted"/>
<comment type="caution">
    <text evidence="2">The sequence shown here is derived from an EMBL/GenBank/DDBJ whole genome shotgun (WGS) entry which is preliminary data.</text>
</comment>
<sequence>MGASATQGRPLMRPLQRPIDERPSVRDDDPSQEHPELGISCPGLSRHTKTSTVDRDLKGHRRKRGRKERGNIPFKQLGECEIETCKKKKMKQRHDRITYYSLPPPPLLCILAGTVRLTHRQLSVPWIITQIGSRDSIGTGHHEDRVKPFEGTPHSFLEPFGALIRIQKVFGAKFSGDIVYLSDLDFGKLHWMENERRLWTY</sequence>
<name>A0A9N7UIG3_PLEPL</name>
<evidence type="ECO:0000313" key="2">
    <source>
        <dbReference type="EMBL" id="CAB1431062.1"/>
    </source>
</evidence>
<evidence type="ECO:0000256" key="1">
    <source>
        <dbReference type="SAM" id="MobiDB-lite"/>
    </source>
</evidence>
<protein>
    <submittedName>
        <fullName evidence="2">Uncharacterized protein</fullName>
    </submittedName>
</protein>
<feature type="compositionally biased region" description="Basic residues" evidence="1">
    <location>
        <begin position="58"/>
        <end position="67"/>
    </location>
</feature>
<organism evidence="2 3">
    <name type="scientific">Pleuronectes platessa</name>
    <name type="common">European plaice</name>
    <dbReference type="NCBI Taxonomy" id="8262"/>
    <lineage>
        <taxon>Eukaryota</taxon>
        <taxon>Metazoa</taxon>
        <taxon>Chordata</taxon>
        <taxon>Craniata</taxon>
        <taxon>Vertebrata</taxon>
        <taxon>Euteleostomi</taxon>
        <taxon>Actinopterygii</taxon>
        <taxon>Neopterygii</taxon>
        <taxon>Teleostei</taxon>
        <taxon>Neoteleostei</taxon>
        <taxon>Acanthomorphata</taxon>
        <taxon>Carangaria</taxon>
        <taxon>Pleuronectiformes</taxon>
        <taxon>Pleuronectoidei</taxon>
        <taxon>Pleuronectidae</taxon>
        <taxon>Pleuronectes</taxon>
    </lineage>
</organism>
<reference evidence="2" key="1">
    <citation type="submission" date="2020-03" db="EMBL/GenBank/DDBJ databases">
        <authorList>
            <person name="Weist P."/>
        </authorList>
    </citation>
    <scope>NUCLEOTIDE SEQUENCE</scope>
</reference>
<feature type="compositionally biased region" description="Basic and acidic residues" evidence="1">
    <location>
        <begin position="18"/>
        <end position="36"/>
    </location>
</feature>
<keyword evidence="3" id="KW-1185">Reference proteome</keyword>
<dbReference type="Proteomes" id="UP001153269">
    <property type="component" value="Unassembled WGS sequence"/>
</dbReference>
<accession>A0A9N7UIG3</accession>
<dbReference type="EMBL" id="CADEAL010001302">
    <property type="protein sequence ID" value="CAB1431062.1"/>
    <property type="molecule type" value="Genomic_DNA"/>
</dbReference>